<dbReference type="InterPro" id="IPR043502">
    <property type="entry name" value="DNA/RNA_pol_sf"/>
</dbReference>
<feature type="domain" description="Reverse transcriptase/retrotransposon-derived protein RNase H-like" evidence="2">
    <location>
        <begin position="66"/>
        <end position="145"/>
    </location>
</feature>
<dbReference type="SUPFAM" id="SSF56672">
    <property type="entry name" value="DNA/RNA polymerases"/>
    <property type="match status" value="1"/>
</dbReference>
<dbReference type="Proteomes" id="UP001200034">
    <property type="component" value="Unassembled WGS sequence"/>
</dbReference>
<dbReference type="PANTHER" id="PTHR33064">
    <property type="entry name" value="POL PROTEIN"/>
    <property type="match status" value="1"/>
</dbReference>
<dbReference type="GO" id="GO:0003964">
    <property type="term" value="F:RNA-directed DNA polymerase activity"/>
    <property type="evidence" value="ECO:0007669"/>
    <property type="project" value="UniProtKB-EC"/>
</dbReference>
<dbReference type="PANTHER" id="PTHR33064:SF37">
    <property type="entry name" value="RIBONUCLEASE H"/>
    <property type="match status" value="1"/>
</dbReference>
<dbReference type="Pfam" id="PF17919">
    <property type="entry name" value="RT_RNaseH_2"/>
    <property type="match status" value="1"/>
</dbReference>
<dbReference type="InterPro" id="IPR041577">
    <property type="entry name" value="RT_RNaseH_2"/>
</dbReference>
<dbReference type="AlphaFoldDB" id="A0AAD4JRN9"/>
<dbReference type="InterPro" id="IPR051320">
    <property type="entry name" value="Viral_Replic_Matur_Polypro"/>
</dbReference>
<keyword evidence="4" id="KW-1185">Reference proteome</keyword>
<evidence type="ECO:0000256" key="1">
    <source>
        <dbReference type="ARBA" id="ARBA00012493"/>
    </source>
</evidence>
<protein>
    <recommendedName>
        <fullName evidence="1">RNA-directed DNA polymerase</fullName>
        <ecNumber evidence="1">2.7.7.49</ecNumber>
    </recommendedName>
</protein>
<sequence>EKVKAINNFPLPKTLKDLRSFLGLSSYYRRFIRDYAKLAKPLTTLLRGENGRSSKKISHKVNIVLDQNCKNAFNKIKNTLVSQDVILAYPDFTKEFQFTTDASNYAIGVVLEQNARPITFISRTLTSIEENYATNEKEMLAIVWA</sequence>
<proteinExistence type="predicted"/>
<evidence type="ECO:0000313" key="3">
    <source>
        <dbReference type="EMBL" id="KAH8355510.1"/>
    </source>
</evidence>
<feature type="non-terminal residue" evidence="3">
    <location>
        <position position="145"/>
    </location>
</feature>
<dbReference type="FunFam" id="3.30.70.270:FF:000020">
    <property type="entry name" value="Transposon Tf2-6 polyprotein-like Protein"/>
    <property type="match status" value="1"/>
</dbReference>
<name>A0AAD4JRN9_9MUSC</name>
<reference evidence="3" key="1">
    <citation type="journal article" date="2021" name="Mol. Ecol. Resour.">
        <title>Phylogenomic analyses of the genus Drosophila reveals genomic signals of climate adaptation.</title>
        <authorList>
            <person name="Li F."/>
            <person name="Rane R.V."/>
            <person name="Luria V."/>
            <person name="Xiong Z."/>
            <person name="Chen J."/>
            <person name="Li Z."/>
            <person name="Catullo R.A."/>
            <person name="Griffin P.C."/>
            <person name="Schiffer M."/>
            <person name="Pearce S."/>
            <person name="Lee S.F."/>
            <person name="McElroy K."/>
            <person name="Stocker A."/>
            <person name="Shirriffs J."/>
            <person name="Cockerell F."/>
            <person name="Coppin C."/>
            <person name="Sgro C.M."/>
            <person name="Karger A."/>
            <person name="Cain J.W."/>
            <person name="Weber J.A."/>
            <person name="Santpere G."/>
            <person name="Kirschner M.W."/>
            <person name="Hoffmann A.A."/>
            <person name="Oakeshott J.G."/>
            <person name="Zhang G."/>
        </authorList>
    </citation>
    <scope>NUCLEOTIDE SEQUENCE</scope>
    <source>
        <strain evidence="3">BGI-SZ-2011g</strain>
    </source>
</reference>
<dbReference type="EC" id="2.7.7.49" evidence="1"/>
<dbReference type="EMBL" id="JAJJHW010003799">
    <property type="protein sequence ID" value="KAH8355510.1"/>
    <property type="molecule type" value="Genomic_DNA"/>
</dbReference>
<organism evidence="3 4">
    <name type="scientific">Drosophila rubida</name>
    <dbReference type="NCBI Taxonomy" id="30044"/>
    <lineage>
        <taxon>Eukaryota</taxon>
        <taxon>Metazoa</taxon>
        <taxon>Ecdysozoa</taxon>
        <taxon>Arthropoda</taxon>
        <taxon>Hexapoda</taxon>
        <taxon>Insecta</taxon>
        <taxon>Pterygota</taxon>
        <taxon>Neoptera</taxon>
        <taxon>Endopterygota</taxon>
        <taxon>Diptera</taxon>
        <taxon>Brachycera</taxon>
        <taxon>Muscomorpha</taxon>
        <taxon>Ephydroidea</taxon>
        <taxon>Drosophilidae</taxon>
        <taxon>Drosophila</taxon>
    </lineage>
</organism>
<dbReference type="InterPro" id="IPR043128">
    <property type="entry name" value="Rev_trsase/Diguanyl_cyclase"/>
</dbReference>
<dbReference type="Gene3D" id="3.30.70.270">
    <property type="match status" value="1"/>
</dbReference>
<accession>A0AAD4JRN9</accession>
<comment type="caution">
    <text evidence="3">The sequence shown here is derived from an EMBL/GenBank/DDBJ whole genome shotgun (WGS) entry which is preliminary data.</text>
</comment>
<evidence type="ECO:0000313" key="4">
    <source>
        <dbReference type="Proteomes" id="UP001200034"/>
    </source>
</evidence>
<evidence type="ECO:0000259" key="2">
    <source>
        <dbReference type="Pfam" id="PF17919"/>
    </source>
</evidence>
<feature type="non-terminal residue" evidence="3">
    <location>
        <position position="1"/>
    </location>
</feature>
<gene>
    <name evidence="3" type="ORF">KR093_007575</name>
</gene>